<dbReference type="GO" id="GO:0005858">
    <property type="term" value="C:axonemal dynein complex"/>
    <property type="evidence" value="ECO:0007669"/>
    <property type="project" value="UniProtKB-ARBA"/>
</dbReference>
<evidence type="ECO:0000256" key="13">
    <source>
        <dbReference type="SAM" id="Coils"/>
    </source>
</evidence>
<evidence type="ECO:0000259" key="21">
    <source>
        <dbReference type="Pfam" id="PF17857"/>
    </source>
</evidence>
<name>A0A8C5BWD6_GADMO</name>
<dbReference type="Gene3D" id="1.20.1270.280">
    <property type="match status" value="1"/>
</dbReference>
<evidence type="ECO:0000259" key="20">
    <source>
        <dbReference type="Pfam" id="PF17852"/>
    </source>
</evidence>
<dbReference type="Gene3D" id="1.20.920.20">
    <property type="match status" value="1"/>
</dbReference>
<dbReference type="InterPro" id="IPR041228">
    <property type="entry name" value="Dynein_C"/>
</dbReference>
<dbReference type="Gene3D" id="1.10.8.1220">
    <property type="match status" value="1"/>
</dbReference>
<dbReference type="Pfam" id="PF03028">
    <property type="entry name" value="Dynein_heavy"/>
    <property type="match status" value="1"/>
</dbReference>
<evidence type="ECO:0000313" key="25">
    <source>
        <dbReference type="Proteomes" id="UP000694546"/>
    </source>
</evidence>
<keyword evidence="9" id="KW-0969">Cilium</keyword>
<feature type="domain" description="Dynein heavy chain hydrolytic ATP-binding dynein motor region" evidence="16">
    <location>
        <begin position="679"/>
        <end position="1005"/>
    </location>
</feature>
<dbReference type="Pfam" id="PF17857">
    <property type="entry name" value="AAA_lid_1"/>
    <property type="match status" value="1"/>
</dbReference>
<dbReference type="InterPro" id="IPR024743">
    <property type="entry name" value="Dynein_HC_stalk"/>
</dbReference>
<evidence type="ECO:0000313" key="24">
    <source>
        <dbReference type="Ensembl" id="ENSGMOP00000052156.1"/>
    </source>
</evidence>
<keyword evidence="11" id="KW-0206">Cytoskeleton</keyword>
<dbReference type="Gene3D" id="3.20.180.20">
    <property type="entry name" value="Dynein heavy chain, N-terminal domain 2"/>
    <property type="match status" value="1"/>
</dbReference>
<evidence type="ECO:0000256" key="9">
    <source>
        <dbReference type="ARBA" id="ARBA00023069"/>
    </source>
</evidence>
<evidence type="ECO:0000256" key="8">
    <source>
        <dbReference type="ARBA" id="ARBA00023054"/>
    </source>
</evidence>
<feature type="domain" description="Dynein heavy chain AAA 5 extension" evidence="20">
    <location>
        <begin position="1172"/>
        <end position="1303"/>
    </location>
</feature>
<dbReference type="SUPFAM" id="SSF52540">
    <property type="entry name" value="P-loop containing nucleoside triphosphate hydrolases"/>
    <property type="match status" value="4"/>
</dbReference>
<keyword evidence="12" id="KW-0966">Cell projection</keyword>
<comment type="similarity">
    <text evidence="2">Belongs to the dynein heavy chain family.</text>
</comment>
<feature type="domain" description="Dynein heavy chain coiled coil stalk" evidence="17">
    <location>
        <begin position="1940"/>
        <end position="2286"/>
    </location>
</feature>
<proteinExistence type="inferred from homology"/>
<feature type="domain" description="Dynein heavy chain AAA module D4" evidence="18">
    <location>
        <begin position="1679"/>
        <end position="1926"/>
    </location>
</feature>
<feature type="domain" description="Dynein heavy chain 3 AAA+ lid" evidence="21">
    <location>
        <begin position="1528"/>
        <end position="1610"/>
    </location>
</feature>
<dbReference type="Pfam" id="PF12781">
    <property type="entry name" value="AAA_9"/>
    <property type="match status" value="1"/>
</dbReference>
<dbReference type="Pfam" id="PF12777">
    <property type="entry name" value="MT"/>
    <property type="match status" value="1"/>
</dbReference>
<dbReference type="Pfam" id="PF18198">
    <property type="entry name" value="AAA_lid_11"/>
    <property type="match status" value="1"/>
</dbReference>
<dbReference type="GO" id="GO:0003341">
    <property type="term" value="P:cilium movement"/>
    <property type="evidence" value="ECO:0007669"/>
    <property type="project" value="UniProtKB-ARBA"/>
</dbReference>
<dbReference type="InterPro" id="IPR042219">
    <property type="entry name" value="AAA_lid_11_sf"/>
</dbReference>
<keyword evidence="7" id="KW-0243">Dynein</keyword>
<evidence type="ECO:0000256" key="10">
    <source>
        <dbReference type="ARBA" id="ARBA00023175"/>
    </source>
</evidence>
<feature type="coiled-coil region" evidence="13">
    <location>
        <begin position="2170"/>
        <end position="2232"/>
    </location>
</feature>
<feature type="domain" description="Dynein heavy chain ATP-binding dynein motor region" evidence="19">
    <location>
        <begin position="2312"/>
        <end position="2533"/>
    </location>
</feature>
<comment type="subcellular location">
    <subcellularLocation>
        <location evidence="1">Cytoplasm</location>
        <location evidence="1">Cytoskeleton</location>
        <location evidence="1">Cilium axoneme</location>
    </subcellularLocation>
</comment>
<dbReference type="Pfam" id="PF18199">
    <property type="entry name" value="Dynein_C"/>
    <property type="match status" value="1"/>
</dbReference>
<reference evidence="24" key="1">
    <citation type="submission" date="2019-07" db="EMBL/GenBank/DDBJ databases">
        <authorList>
            <consortium name="Wellcome Sanger Institute Data Sharing"/>
        </authorList>
    </citation>
    <scope>NUCLEOTIDE SEQUENCE [LARGE SCALE GENOMIC DNA]</scope>
</reference>
<dbReference type="GO" id="GO:0008569">
    <property type="term" value="F:minus-end-directed microtubule motor activity"/>
    <property type="evidence" value="ECO:0007669"/>
    <property type="project" value="InterPro"/>
</dbReference>
<evidence type="ECO:0000256" key="5">
    <source>
        <dbReference type="ARBA" id="ARBA00022741"/>
    </source>
</evidence>
<keyword evidence="3" id="KW-0963">Cytoplasm</keyword>
<evidence type="ECO:0000259" key="18">
    <source>
        <dbReference type="Pfam" id="PF12780"/>
    </source>
</evidence>
<accession>A0A8C5BWD6</accession>
<evidence type="ECO:0000256" key="4">
    <source>
        <dbReference type="ARBA" id="ARBA00022701"/>
    </source>
</evidence>
<evidence type="ECO:0000256" key="12">
    <source>
        <dbReference type="ARBA" id="ARBA00023273"/>
    </source>
</evidence>
<dbReference type="Gene3D" id="1.10.472.130">
    <property type="match status" value="1"/>
</dbReference>
<dbReference type="InterPro" id="IPR035706">
    <property type="entry name" value="AAA_9"/>
</dbReference>
<dbReference type="InterPro" id="IPR027417">
    <property type="entry name" value="P-loop_NTPase"/>
</dbReference>
<dbReference type="InterPro" id="IPR043157">
    <property type="entry name" value="Dynein_AAA1S"/>
</dbReference>
<dbReference type="Gene3D" id="3.40.50.300">
    <property type="entry name" value="P-loop containing nucleotide triphosphate hydrolases"/>
    <property type="match status" value="5"/>
</dbReference>
<dbReference type="InterPro" id="IPR041589">
    <property type="entry name" value="DNAH3_AAA_lid_1"/>
</dbReference>
<evidence type="ECO:0000256" key="11">
    <source>
        <dbReference type="ARBA" id="ARBA00023212"/>
    </source>
</evidence>
<dbReference type="InterPro" id="IPR041466">
    <property type="entry name" value="Dynein_AAA5_ext"/>
</dbReference>
<dbReference type="InterPro" id="IPR024317">
    <property type="entry name" value="Dynein_heavy_chain_D4_dom"/>
</dbReference>
<evidence type="ECO:0000256" key="3">
    <source>
        <dbReference type="ARBA" id="ARBA00022490"/>
    </source>
</evidence>
<dbReference type="InterPro" id="IPR035699">
    <property type="entry name" value="AAA_6"/>
</dbReference>
<keyword evidence="5" id="KW-0547">Nucleotide-binding</keyword>
<evidence type="ECO:0000259" key="14">
    <source>
        <dbReference type="Pfam" id="PF03028"/>
    </source>
</evidence>
<evidence type="ECO:0000259" key="15">
    <source>
        <dbReference type="Pfam" id="PF08393"/>
    </source>
</evidence>
<dbReference type="GO" id="GO:0005874">
    <property type="term" value="C:microtubule"/>
    <property type="evidence" value="ECO:0007669"/>
    <property type="project" value="UniProtKB-KW"/>
</dbReference>
<feature type="domain" description="Dynein heavy chain AAA lid" evidence="22">
    <location>
        <begin position="2927"/>
        <end position="3063"/>
    </location>
</feature>
<dbReference type="Gene3D" id="1.10.8.720">
    <property type="entry name" value="Region D6 of dynein motor"/>
    <property type="match status" value="1"/>
</dbReference>
<dbReference type="GeneTree" id="ENSGT00940000154280"/>
<dbReference type="PANTHER" id="PTHR22878:SF70">
    <property type="entry name" value="DYNEIN HEAVY CHAIN 2, AXONEMAL"/>
    <property type="match status" value="1"/>
</dbReference>
<keyword evidence="4" id="KW-0493">Microtubule</keyword>
<dbReference type="InterPro" id="IPR042222">
    <property type="entry name" value="Dynein_2_N"/>
</dbReference>
<dbReference type="InterPro" id="IPR026983">
    <property type="entry name" value="DHC"/>
</dbReference>
<dbReference type="GO" id="GO:0031514">
    <property type="term" value="C:motile cilium"/>
    <property type="evidence" value="ECO:0007669"/>
    <property type="project" value="UniProtKB-SubCell"/>
</dbReference>
<feature type="domain" description="Dynein heavy chain region D6 P-loop" evidence="14">
    <location>
        <begin position="2777"/>
        <end position="2892"/>
    </location>
</feature>
<evidence type="ECO:0000256" key="7">
    <source>
        <dbReference type="ARBA" id="ARBA00023017"/>
    </source>
</evidence>
<dbReference type="InterPro" id="IPR013602">
    <property type="entry name" value="Dynein_heavy_linker"/>
</dbReference>
<dbReference type="PANTHER" id="PTHR22878">
    <property type="entry name" value="DYNEIN HEAVY CHAIN 6, AXONEMAL-LIKE-RELATED"/>
    <property type="match status" value="1"/>
</dbReference>
<reference evidence="24" key="3">
    <citation type="submission" date="2025-09" db="UniProtKB">
        <authorList>
            <consortium name="Ensembl"/>
        </authorList>
    </citation>
    <scope>IDENTIFICATION</scope>
</reference>
<dbReference type="GO" id="GO:0051959">
    <property type="term" value="F:dynein light intermediate chain binding"/>
    <property type="evidence" value="ECO:0007669"/>
    <property type="project" value="InterPro"/>
</dbReference>
<dbReference type="InterPro" id="IPR004273">
    <property type="entry name" value="Dynein_heavy_D6_P-loop"/>
</dbReference>
<dbReference type="Pfam" id="PF08393">
    <property type="entry name" value="DHC_N2"/>
    <property type="match status" value="1"/>
</dbReference>
<evidence type="ECO:0000259" key="22">
    <source>
        <dbReference type="Pfam" id="PF18198"/>
    </source>
</evidence>
<dbReference type="GO" id="GO:0005524">
    <property type="term" value="F:ATP binding"/>
    <property type="evidence" value="ECO:0007669"/>
    <property type="project" value="UniProtKB-KW"/>
</dbReference>
<dbReference type="Gene3D" id="1.20.58.1120">
    <property type="match status" value="1"/>
</dbReference>
<dbReference type="GO" id="GO:0045505">
    <property type="term" value="F:dynein intermediate chain binding"/>
    <property type="evidence" value="ECO:0007669"/>
    <property type="project" value="InterPro"/>
</dbReference>
<dbReference type="Pfam" id="PF17852">
    <property type="entry name" value="Dynein_AAA_lid"/>
    <property type="match status" value="1"/>
</dbReference>
<evidence type="ECO:0000259" key="19">
    <source>
        <dbReference type="Pfam" id="PF12781"/>
    </source>
</evidence>
<dbReference type="InterPro" id="IPR043160">
    <property type="entry name" value="Dynein_C_barrel"/>
</dbReference>
<dbReference type="InterPro" id="IPR041658">
    <property type="entry name" value="AAA_lid_11"/>
</dbReference>
<keyword evidence="8 13" id="KW-0175">Coiled coil</keyword>
<dbReference type="InterPro" id="IPR042228">
    <property type="entry name" value="Dynein_linker_3"/>
</dbReference>
<evidence type="ECO:0000256" key="2">
    <source>
        <dbReference type="ARBA" id="ARBA00008887"/>
    </source>
</evidence>
<reference evidence="24" key="2">
    <citation type="submission" date="2025-08" db="UniProtKB">
        <authorList>
            <consortium name="Ensembl"/>
        </authorList>
    </citation>
    <scope>IDENTIFICATION</scope>
</reference>
<sequence>NGAAQTKVESYLEEEHTFNEYTEVKSQLVAQHLRSLRGPILSVSKSFAEVIVARLVTDHREQNLKICQEFETIREKALSVPANTEDMTEMITYVTDIKANGVEAYNRLGYLLDVHVFDQEYLELNSTVFLWPQNILPVFELNDEVSSQIYVWHTDSIYFAELDLFCLLFKILNSAEEAIEFINKEEALYKWEVTSYPELEAIKENVEPYQALFGLVQKWQRSEKRYFSTNIHSLCGSFQQAHIPIVTMLCNPGVRERHWQQMSEIVEYDLTPDSGTTLRKVLKQNLAPFLEQFETISASASKEFSLEKAMQAMVEIWDSISFHHYPYRESGVSILTAVDEIQTIMDDQIIKTQTMRGSPFIKPFEDEIKERLVRIQDTIDEWLKVQAQWLYLEPIFSSEDIMQQMPEEGRLFQVVDKNWREIMRHCVKDPKVGATSLPGLLERLLDSNGLLDTIMKGLNAYLEMKRLFFPRFFFLSNDEMLEILSETKDPLRVQPHLKKCFEGISKLDFLPNLDIQAMYSSEGERIELIKLISTSEARGAVEKWLLQVEDMIIIHNAAYAETPRQQWVKEWPGQVVLCTSQIYWTLEVHEAIREGMFHLMQYRTQLEGVVELVRGKLPKQTRTTLGALVTIDVHARDVVMELIEKGVSHETDFQWLAQLRYYWTNENVRVRIINCDVKYAYEYLGNSPRLVITPLTDRCYRTLIGAFFLSLGGAPEGPAGTGKTETTKDLAKALAVQCVVFNCSDGLDYLAMGKFFKGLASSGAWACFDEFNRIELEVLSVVAQQVLCIQRAVELKLEYFDFEGTTLKLNPNCFVTITMNPGYAGRSELPDNLKVLFRTVAMMVPNYALIAEISLYSYGFLNAKPLSVKIVMTYRLCSEQLSSQFHYDYGMRAVKAVLVAAGNLKLKFPNENEDILLLRSIKDVNEPKFLSHDIPLFNGITSDLFPGISLPVADYQLFLEAVRECCKNHNVQPTQLFLEKIIQSYEMMIVRHGFMLVGEPFAGKTKVLHVLADTLTLMNEKGLNEEEKVIYRTVNPKSITMGQLFGEFDPVSHEWSDGIVANTFREFASSETPDRKWVVFDGPIDTLWIESMNTVLDDNKKLCLMSGEIIQMSNQMSLIFEAMDLSQASPATVSRCGMIYLEPSQLGWEPLVTSWMNTLPEALTGPDHSALIQELFLWLVPPTLRVLRKRCREVVATNDSNTVVSLCHLFEVLLADWPPYQCVVLWLQAAFAFSLVWSVGGCCDAESRERFDGFFREIISGEMDKHPIPAAVGRWECPLDEKGLVYDFSYEFKGKGRWVHWNDSIKNINLGDKNTKVQDIIVPTLDTVRYTYLMDLCINNAVPLLFVGPTGTGKSVYVKEKLMNNLDKDRFLPFFINFSARTSASQSQNIIMSRLDKRRKGVYGPPMGKKCVIFVDDMNMPALETFGAQPPVELLRQYFDHGNWYDLKDTTKITLVDLQIISAMGPPGGGRNAVTPRFLRHFNICSINAFSDDTMVRIFSNVVAFYLKNNDFAPEYFAIGNQIVAATLEKAMKNLLPTPAKSHYTFNLRDFSRVVQGCLLLKKESLENKGTMTRLFVHEVMRVYYDRLVDAADRTWLYQLMNDIVKVHFRESFEQLFDHLKKDKQLVEEDMRSLLFGDYMNRDLEEDERLYAEVPSMESFGQVVELCLEEYNQTHKNRMNLVIFRYVLEHLSRISRVLKQPGGNALLVGVGGSGRQSITRLATSMANNTIFQPEISKSYGMNEWRDDLKVVKGEKTVFLLTDAQIKDEAFLEDVDSVLNTGEVPNLFAADEKQEIMEAGDNDLEFSPLALFAFFVGRCRENLHIVVAFSPIGNAFRNRLRQFPSLINCCTIDWFQPWPEEALERVANTFLKTLEMSEHERNQVMPICKTFHTSAIQLSHKFMSELGRHNYVTPTSYLELIAAFRQLLTQKRDTVMKAKKRYTNGLDKLAFAESQVGEMQMELIELQPKLEQAKIDNTKMMKVIEVESVQVEAKSKLVRVDEEAATIKANAAQALKDECESDLAEAIPALEAALAALDTLKPSDVTIVKSMKNPPSGVKLVMSAVCVMRDIKPNKIADPAGTGQKILDYWGPSKKLLGDINFLRDLRIYDKDNIPVAVMQKIRSEYMTNPDFDPTIVAKASSAAEGLCKWIKAMEVYDRVAKVVGPKKANLEEAQQSLATTMALLDQKRGELKEVEDRLANLQKTFVEKTEEKAQLEFQVDLCARKLERAEKLIGGLGGEKTRWSKAADELQHTYDTLTGDVLISAGVIAYLGAFTSGFRQDCAKIWTKLCQKIPSSDEFSLSKTLGDPIKIRAWNIAGLPTDSFSIDNGVIVSNSRRWPLMIDPQGQANKWVKNSEKDNNLSVIKLTDGDYMRTLENCIQFGTPLLLENVREELDPSLEPLLLKQTFKQGGVDCIRLGESVIEYSQDFRFYITTKLRNPHYLPELATKVSLLNFMITPEGLEDQLLGIMVAKERPELEEERNALILQSATNKKQLKEIEDQILETLESSEGNILEDESAIKVLDSAKLMSNEISKKQQIAEKTEIKIAESREGYRAIAKHSSILFFSIADLANIDPMYQYSLSWFVNLYISSIQDSNKSSILEKRLRYLIDHFTYNLYCNVCRSLFEKDKLLFSFLLCSNLLLAKKEIEYGDLMFLLTGGVGLTNATPNPDPSWLQEKSWDEICRASEQPGLAGIKEAFLDNSDSFKTIYDSKEPYNARLPRPWADSLNTLQKMIIFRCLRPDKIIPAVSNYVTKKLGKMFVEPPPFDLSKSYLDSNCTVPLVFVLSPGADPMASLLKFANDKSMGGAKFQSISLGQGQGPIAAKMIFASMKEGTWVCLQNCHLAVSWMSTLEKICEDFTPDTCHPNFRLWLTSYPSPKFPVTILQNGVKMTNEPPTGLRLNLLQSYQSDPISDSEFFNSCPNKEPKLLYGVCFFHALVQERKKFGPLGWNIPYGFNESDLRISIRQLQLFVTGYEEVPFEAITYLTGECNYGGRVTDDWDRRLLMTILADFYNQDIVVKPRYTFSPSGKYYAPSKSIYEDYLEFIKKLPLIQSPEIFGMHENVDISKDLQQTKLLFDSLLLTLGGGVKGGSSSGGDSALYEIANDILTKLPDDFDIEEALLKFPVLYEESMNTVLVQEMERYNTLCTTIRVSIQNLLKAIKGLVVMDAELEAVAGSLLVGKVPEKWAMRSYPSLKPLGSYITDFLTRLKFLNDWFNSSKPHVFWLTGFFFTQAFLTGAMQNYARKYRIPIDMLVFEFEVLTLDVSEQAPEDGVYIHGLFLDGARWDRNSGVIAEQKPKVLFDSMPIIWIKPTERNSVQPSQKLYVCPLYKTSERKGTLSTTGHSTNFVITMTLPTSKQPQHWIKRGVAMLCQLDD</sequence>
<keyword evidence="10" id="KW-0505">Motor protein</keyword>
<keyword evidence="6" id="KW-0067">ATP-binding</keyword>
<evidence type="ECO:0000256" key="6">
    <source>
        <dbReference type="ARBA" id="ARBA00022840"/>
    </source>
</evidence>
<dbReference type="Pfam" id="PF12774">
    <property type="entry name" value="AAA_6"/>
    <property type="match status" value="1"/>
</dbReference>
<dbReference type="Pfam" id="PF12775">
    <property type="entry name" value="AAA_7"/>
    <property type="match status" value="1"/>
</dbReference>
<dbReference type="Gene3D" id="1.20.920.30">
    <property type="match status" value="1"/>
</dbReference>
<dbReference type="Pfam" id="PF12780">
    <property type="entry name" value="AAA_8"/>
    <property type="match status" value="1"/>
</dbReference>
<feature type="domain" description="Dynein heavy chain C-terminal" evidence="23">
    <location>
        <begin position="3071"/>
        <end position="3372"/>
    </location>
</feature>
<keyword evidence="25" id="KW-1185">Reference proteome</keyword>
<dbReference type="Gene3D" id="6.10.140.1060">
    <property type="match status" value="1"/>
</dbReference>
<evidence type="ECO:0000256" key="1">
    <source>
        <dbReference type="ARBA" id="ARBA00004430"/>
    </source>
</evidence>
<evidence type="ECO:0000259" key="17">
    <source>
        <dbReference type="Pfam" id="PF12777"/>
    </source>
</evidence>
<dbReference type="Gene3D" id="3.10.490.20">
    <property type="match status" value="1"/>
</dbReference>
<dbReference type="Gene3D" id="1.10.8.710">
    <property type="match status" value="1"/>
</dbReference>
<protein>
    <submittedName>
        <fullName evidence="24">Dynein, axonemal, heavy chain 12</fullName>
    </submittedName>
</protein>
<dbReference type="Ensembl" id="ENSGMOT00000060572.1">
    <property type="protein sequence ID" value="ENSGMOP00000052156.1"/>
    <property type="gene ID" value="ENSGMOG00000017616.2"/>
</dbReference>
<dbReference type="Gene3D" id="1.10.287.2620">
    <property type="match status" value="1"/>
</dbReference>
<evidence type="ECO:0000259" key="23">
    <source>
        <dbReference type="Pfam" id="PF18199"/>
    </source>
</evidence>
<organism evidence="24 25">
    <name type="scientific">Gadus morhua</name>
    <name type="common">Atlantic cod</name>
    <dbReference type="NCBI Taxonomy" id="8049"/>
    <lineage>
        <taxon>Eukaryota</taxon>
        <taxon>Metazoa</taxon>
        <taxon>Chordata</taxon>
        <taxon>Craniata</taxon>
        <taxon>Vertebrata</taxon>
        <taxon>Euteleostomi</taxon>
        <taxon>Actinopterygii</taxon>
        <taxon>Neopterygii</taxon>
        <taxon>Teleostei</taxon>
        <taxon>Neoteleostei</taxon>
        <taxon>Acanthomorphata</taxon>
        <taxon>Zeiogadaria</taxon>
        <taxon>Gadariae</taxon>
        <taxon>Gadiformes</taxon>
        <taxon>Gadoidei</taxon>
        <taxon>Gadidae</taxon>
        <taxon>Gadus</taxon>
    </lineage>
</organism>
<dbReference type="Gene3D" id="1.20.140.100">
    <property type="entry name" value="Dynein heavy chain, N-terminal domain 2"/>
    <property type="match status" value="1"/>
</dbReference>
<feature type="domain" description="Dynein heavy chain linker" evidence="15">
    <location>
        <begin position="174"/>
        <end position="552"/>
    </location>
</feature>
<evidence type="ECO:0000259" key="16">
    <source>
        <dbReference type="Pfam" id="PF12774"/>
    </source>
</evidence>
<dbReference type="Proteomes" id="UP000694546">
    <property type="component" value="Chromosome 1"/>
</dbReference>